<evidence type="ECO:0000313" key="2">
    <source>
        <dbReference type="Proteomes" id="UP000596157"/>
    </source>
</evidence>
<dbReference type="Gene3D" id="3.40.50.300">
    <property type="entry name" value="P-loop containing nucleotide triphosphate hydrolases"/>
    <property type="match status" value="1"/>
</dbReference>
<evidence type="ECO:0000313" key="1">
    <source>
        <dbReference type="EMBL" id="QQO62905.1"/>
    </source>
</evidence>
<reference evidence="2" key="1">
    <citation type="submission" date="2021-01" db="EMBL/GenBank/DDBJ databases">
        <title>Providencia vermicola LLDRA6, a soil-borne Mn(II)-oxidizing bacterium, exploits a strategy of superoxide production coupled to hydrogen peroxide consumption to generate Mn oxides, as revealed by transcriptional up-regulation of genes for phenylacetic acid catabolism.</title>
        <authorList>
            <person name="Chen S."/>
            <person name="Ding Z."/>
            <person name="Chen J."/>
            <person name="Luo J."/>
            <person name="Ruan X."/>
            <person name="Li Z."/>
            <person name="Liao F."/>
            <person name="He J."/>
            <person name="Li D."/>
        </authorList>
    </citation>
    <scope>NUCLEOTIDE SEQUENCE [LARGE SCALE GENOMIC DNA]</scope>
    <source>
        <strain evidence="2">LLDRA6</strain>
    </source>
</reference>
<sequence length="196" mass="22263">MCDTLNSTIKKQQLIDFVSKLDAEDTCEILAYLLKSAPDTRLHFLCGKIASGKSTLANKLAQRPRTILISEDEWLSTLFSQQITDLSHYIEKSRLIKNVLEAHIVKLVQAGNTVVMDFPANTPAQRSWLKSLADLANVAYVFHILEVDSNECKRRLAVRNQVGDNPFKTSEAQFDLITQHFSYPSSEEQLICRYEK</sequence>
<dbReference type="GO" id="GO:0005524">
    <property type="term" value="F:ATP binding"/>
    <property type="evidence" value="ECO:0007669"/>
    <property type="project" value="UniProtKB-KW"/>
</dbReference>
<dbReference type="InterPro" id="IPR027417">
    <property type="entry name" value="P-loop_NTPase"/>
</dbReference>
<dbReference type="GeneID" id="92277575"/>
<keyword evidence="1" id="KW-0547">Nucleotide-binding</keyword>
<dbReference type="EMBL" id="CP067099">
    <property type="protein sequence ID" value="QQO62905.1"/>
    <property type="molecule type" value="Genomic_DNA"/>
</dbReference>
<keyword evidence="1" id="KW-0067">ATP-binding</keyword>
<gene>
    <name evidence="1" type="ORF">JI723_02635</name>
</gene>
<dbReference type="Pfam" id="PF13671">
    <property type="entry name" value="AAA_33"/>
    <property type="match status" value="1"/>
</dbReference>
<proteinExistence type="predicted"/>
<keyword evidence="2" id="KW-1185">Reference proteome</keyword>
<organism evidence="1 2">
    <name type="scientific">Providencia manganoxydans</name>
    <dbReference type="NCBI Taxonomy" id="2923283"/>
    <lineage>
        <taxon>Bacteria</taxon>
        <taxon>Pseudomonadati</taxon>
        <taxon>Pseudomonadota</taxon>
        <taxon>Gammaproteobacteria</taxon>
        <taxon>Enterobacterales</taxon>
        <taxon>Morganellaceae</taxon>
        <taxon>Providencia</taxon>
    </lineage>
</organism>
<dbReference type="RefSeq" id="WP_272581137.1">
    <property type="nucleotide sequence ID" value="NZ_CP067099.1"/>
</dbReference>
<dbReference type="Proteomes" id="UP000596157">
    <property type="component" value="Chromosome"/>
</dbReference>
<name>A0ABX7AG15_9GAMM</name>
<protein>
    <submittedName>
        <fullName evidence="1">ATP-binding protein</fullName>
    </submittedName>
</protein>
<accession>A0ABX7AG15</accession>
<dbReference type="SUPFAM" id="SSF52540">
    <property type="entry name" value="P-loop containing nucleoside triphosphate hydrolases"/>
    <property type="match status" value="1"/>
</dbReference>